<feature type="region of interest" description="Disordered" evidence="1">
    <location>
        <begin position="1"/>
        <end position="93"/>
    </location>
</feature>
<evidence type="ECO:0000313" key="3">
    <source>
        <dbReference type="Proteomes" id="UP000078397"/>
    </source>
</evidence>
<dbReference type="Proteomes" id="UP000078397">
    <property type="component" value="Unassembled WGS sequence"/>
</dbReference>
<name>A0A219ASA0_METCM</name>
<accession>A0A219ASA0</accession>
<sequence length="93" mass="10223">MGNQAPTLVHQPVSKDVDEDTGRKVEDACSCGDTSSVREYILNKGGFPMNKSKRARDDGKTPKRAQGKDSSEEPSKHRMAEDKKSDEKETNGV</sequence>
<protein>
    <submittedName>
        <fullName evidence="2">Uncharacterized protein</fullName>
    </submittedName>
</protein>
<gene>
    <name evidence="2" type="ORF">VFPPC_17382</name>
</gene>
<comment type="caution">
    <text evidence="2">The sequence shown here is derived from an EMBL/GenBank/DDBJ whole genome shotgun (WGS) entry which is preliminary data.</text>
</comment>
<dbReference type="AlphaFoldDB" id="A0A219ASA0"/>
<dbReference type="EMBL" id="LSBJ02000001">
    <property type="protein sequence ID" value="OWT43469.1"/>
    <property type="molecule type" value="Genomic_DNA"/>
</dbReference>
<dbReference type="GeneID" id="33936361"/>
<proteinExistence type="predicted"/>
<dbReference type="KEGG" id="pchm:VFPPC_17382"/>
<evidence type="ECO:0000256" key="1">
    <source>
        <dbReference type="SAM" id="MobiDB-lite"/>
    </source>
</evidence>
<feature type="compositionally biased region" description="Basic and acidic residues" evidence="1">
    <location>
        <begin position="55"/>
        <end position="93"/>
    </location>
</feature>
<dbReference type="RefSeq" id="XP_022285888.1">
    <property type="nucleotide sequence ID" value="XM_022429095.1"/>
</dbReference>
<evidence type="ECO:0000313" key="2">
    <source>
        <dbReference type="EMBL" id="OWT43469.1"/>
    </source>
</evidence>
<feature type="compositionally biased region" description="Basic and acidic residues" evidence="1">
    <location>
        <begin position="13"/>
        <end position="27"/>
    </location>
</feature>
<organism evidence="2 3">
    <name type="scientific">Pochonia chlamydosporia 170</name>
    <dbReference type="NCBI Taxonomy" id="1380566"/>
    <lineage>
        <taxon>Eukaryota</taxon>
        <taxon>Fungi</taxon>
        <taxon>Dikarya</taxon>
        <taxon>Ascomycota</taxon>
        <taxon>Pezizomycotina</taxon>
        <taxon>Sordariomycetes</taxon>
        <taxon>Hypocreomycetidae</taxon>
        <taxon>Hypocreales</taxon>
        <taxon>Clavicipitaceae</taxon>
        <taxon>Pochonia</taxon>
    </lineage>
</organism>
<keyword evidence="3" id="KW-1185">Reference proteome</keyword>
<reference evidence="2 3" key="1">
    <citation type="journal article" date="2016" name="PLoS Pathog.">
        <title>Biosynthesis of antibiotic leucinostatins in bio-control fungus Purpureocillium lilacinum and their inhibition on phytophthora revealed by genome mining.</title>
        <authorList>
            <person name="Wang G."/>
            <person name="Liu Z."/>
            <person name="Lin R."/>
            <person name="Li E."/>
            <person name="Mao Z."/>
            <person name="Ling J."/>
            <person name="Yang Y."/>
            <person name="Yin W.B."/>
            <person name="Xie B."/>
        </authorList>
    </citation>
    <scope>NUCLEOTIDE SEQUENCE [LARGE SCALE GENOMIC DNA]</scope>
    <source>
        <strain evidence="2">170</strain>
    </source>
</reference>